<accession>A0ABC8A497</accession>
<proteinExistence type="predicted"/>
<protein>
    <recommendedName>
        <fullName evidence="3">SuB0782 undefined product 764400:764714 forward MW:11955</fullName>
    </recommendedName>
</protein>
<organism evidence="1 2">
    <name type="scientific">Lactococcus lactis subsp. lactis NCDO 2118</name>
    <dbReference type="NCBI Taxonomy" id="1117941"/>
    <lineage>
        <taxon>Bacteria</taxon>
        <taxon>Bacillati</taxon>
        <taxon>Bacillota</taxon>
        <taxon>Bacilli</taxon>
        <taxon>Lactobacillales</taxon>
        <taxon>Streptococcaceae</taxon>
        <taxon>Lactococcus</taxon>
    </lineage>
</organism>
<name>A0ABC8A497_LACLL</name>
<sequence length="106" mass="12137">MKKISFNSQNAYSNEKAAEFVVTGVPVQCTTSAIETQYKYVDNQRTDEITGYKLWFIQKGLNPFTVKFDKKPDLPEFLALVEFDNLTAIEIRSNVYFKADGLKVVK</sequence>
<reference evidence="1 2" key="1">
    <citation type="submission" date="2014-07" db="EMBL/GenBank/DDBJ databases">
        <title>Genome sequence of Lactococcus lactis subsp. lactis NCDO 2118, a GABA-producing strain.</title>
        <authorList>
            <person name="Oliveira L.C."/>
            <person name="Saraiva T.D.L."/>
            <person name="Soares S.C."/>
            <person name="Ramos R.T.J."/>
            <person name="Sa P.H.C.G."/>
            <person name="Carneiro A.R."/>
            <person name="Miranda F."/>
            <person name="Freire M."/>
            <person name="Renan W."/>
            <person name="Oliveira A.F.Jr."/>
            <person name="Santos A.R."/>
            <person name="Pinto A.C."/>
            <person name="Souza B.M."/>
            <person name="Castro C.P."/>
            <person name="Diniz C.A.A."/>
            <person name="Rocha C.S."/>
            <person name="Mariano D.C.B."/>
            <person name="Aguiar E.L."/>
            <person name="Folador E.L."/>
            <person name="Barbosa E.G.V."/>
            <person name="Aburjaile F.F."/>
            <person name="Goncalves L.A."/>
            <person name="Guimaraes L.C."/>
            <person name="Azevedo M.S.P."/>
            <person name="Agresti P.C.M."/>
            <person name="Faria R.F."/>
            <person name="Tiwari S."/>
            <person name="Almeida S.S."/>
            <person name="Hassan S.S."/>
            <person name="Pereira V.B."/>
            <person name="Abreu V.A.C."/>
            <person name="Pereira U.P."/>
            <person name="Dorella F.A."/>
            <person name="Carvalho A.F."/>
            <person name="Pereira F.L."/>
            <person name="Leal C.A.G."/>
            <person name="Figueiredo H.C.P."/>
            <person name="Silva A."/>
            <person name="Miyoshi A."/>
            <person name="Azevedo V."/>
        </authorList>
    </citation>
    <scope>NUCLEOTIDE SEQUENCE [LARGE SCALE GENOMIC DNA]</scope>
    <source>
        <strain evidence="1 2">NCDO 2118</strain>
    </source>
</reference>
<evidence type="ECO:0000313" key="2">
    <source>
        <dbReference type="Proteomes" id="UP000028594"/>
    </source>
</evidence>
<dbReference type="KEGG" id="llx:NCDO2118_0613"/>
<evidence type="ECO:0008006" key="3">
    <source>
        <dbReference type="Google" id="ProtNLM"/>
    </source>
</evidence>
<dbReference type="EMBL" id="CP009054">
    <property type="protein sequence ID" value="AII12109.1"/>
    <property type="molecule type" value="Genomic_DNA"/>
</dbReference>
<dbReference type="Proteomes" id="UP000028594">
    <property type="component" value="Chromosome"/>
</dbReference>
<dbReference type="RefSeq" id="WP_012897333.1">
    <property type="nucleotide sequence ID" value="NZ_CP009054.1"/>
</dbReference>
<dbReference type="AlphaFoldDB" id="A0ABC8A497"/>
<evidence type="ECO:0000313" key="1">
    <source>
        <dbReference type="EMBL" id="AII12109.1"/>
    </source>
</evidence>
<gene>
    <name evidence="1" type="ORF">NCDO2118_0613</name>
</gene>